<dbReference type="EMBL" id="BBYQ01000230">
    <property type="protein sequence ID" value="GAP33259.1"/>
    <property type="molecule type" value="Genomic_DNA"/>
</dbReference>
<evidence type="ECO:0000313" key="4">
    <source>
        <dbReference type="Proteomes" id="UP000037179"/>
    </source>
</evidence>
<dbReference type="AlphaFoldDB" id="A0ABC9Z669"/>
<dbReference type="Proteomes" id="UP000180166">
    <property type="component" value="Chromosome"/>
</dbReference>
<organism evidence="3 4">
    <name type="scientific">Nocardia seriolae</name>
    <dbReference type="NCBI Taxonomy" id="37332"/>
    <lineage>
        <taxon>Bacteria</taxon>
        <taxon>Bacillati</taxon>
        <taxon>Actinomycetota</taxon>
        <taxon>Actinomycetes</taxon>
        <taxon>Mycobacteriales</taxon>
        <taxon>Nocardiaceae</taxon>
        <taxon>Nocardia</taxon>
    </lineage>
</organism>
<dbReference type="EMBL" id="CP017839">
    <property type="protein sequence ID" value="APB00344.1"/>
    <property type="molecule type" value="Genomic_DNA"/>
</dbReference>
<protein>
    <submittedName>
        <fullName evidence="3">Uncharacterized protein</fullName>
    </submittedName>
</protein>
<reference evidence="3 4" key="2">
    <citation type="journal article" date="2016" name="Genome Announc.">
        <title>Draft Genome Sequence of Erythromycin- and Oxytetracycline-Sensitive Nocardia seriolae Strain U-1 (NBRC 110359).</title>
        <authorList>
            <person name="Imajoh M."/>
            <person name="Sukeda M."/>
            <person name="Shimizu M."/>
            <person name="Yamane J."/>
            <person name="Ohnishi K."/>
            <person name="Oshima S."/>
        </authorList>
    </citation>
    <scope>NUCLEOTIDE SEQUENCE [LARGE SCALE GENOMIC DNA]</scope>
    <source>
        <strain evidence="3 4">U-1</strain>
    </source>
</reference>
<reference evidence="4" key="1">
    <citation type="submission" date="2015-07" db="EMBL/GenBank/DDBJ databases">
        <title>Nocardia seriolae U-1 whole genome shotgun sequence.</title>
        <authorList>
            <person name="Imajoh M."/>
            <person name="Fukumoto Y."/>
            <person name="Sukeda M."/>
            <person name="Yamane J."/>
            <person name="Yamasaki K."/>
            <person name="Shimizu M."/>
            <person name="Ohnishi K."/>
            <person name="Oshima S."/>
        </authorList>
    </citation>
    <scope>NUCLEOTIDE SEQUENCE [LARGE SCALE GENOMIC DNA]</scope>
    <source>
        <strain evidence="4">U-1</strain>
    </source>
</reference>
<evidence type="ECO:0000313" key="3">
    <source>
        <dbReference type="EMBL" id="GAP33259.1"/>
    </source>
</evidence>
<keyword evidence="4" id="KW-1185">Reference proteome</keyword>
<dbReference type="KEGG" id="nsr:NS506_06308"/>
<gene>
    <name evidence="2" type="ORF">NS506_06308</name>
    <name evidence="3" type="ORF">NSK11_contig00230-0008</name>
</gene>
<accession>A0ABC9Z669</accession>
<dbReference type="Proteomes" id="UP000037179">
    <property type="component" value="Unassembled WGS sequence"/>
</dbReference>
<name>A0ABC9Z669_9NOCA</name>
<reference evidence="2 5" key="3">
    <citation type="submission" date="2016-10" db="EMBL/GenBank/DDBJ databases">
        <title>Genome sequence of Nocardia seriolae strain EM150506, isolated from Anguila japonica.</title>
        <authorList>
            <person name="Han H.-J."/>
        </authorList>
    </citation>
    <scope>NUCLEOTIDE SEQUENCE [LARGE SCALE GENOMIC DNA]</scope>
    <source>
        <strain evidence="2 5">EM150506</strain>
    </source>
</reference>
<evidence type="ECO:0000313" key="2">
    <source>
        <dbReference type="EMBL" id="APB00344.1"/>
    </source>
</evidence>
<evidence type="ECO:0000313" key="5">
    <source>
        <dbReference type="Proteomes" id="UP000180166"/>
    </source>
</evidence>
<proteinExistence type="predicted"/>
<evidence type="ECO:0000256" key="1">
    <source>
        <dbReference type="SAM" id="MobiDB-lite"/>
    </source>
</evidence>
<feature type="region of interest" description="Disordered" evidence="1">
    <location>
        <begin position="1"/>
        <end position="29"/>
    </location>
</feature>
<sequence>MGLGGGDGKQCRTGQQGTPDTEAAAPESRRGMMVGMKYLVRLGNWLGGLMGDRNTGLSSYTSVSQRRPDGTTGPIIAPQIRR</sequence>
<feature type="region of interest" description="Disordered" evidence="1">
    <location>
        <begin position="58"/>
        <end position="82"/>
    </location>
</feature>